<proteinExistence type="predicted"/>
<dbReference type="eggNOG" id="KOG2128">
    <property type="taxonomic scope" value="Eukaryota"/>
</dbReference>
<dbReference type="InterPro" id="IPR008936">
    <property type="entry name" value="Rho_GTPase_activation_prot"/>
</dbReference>
<dbReference type="PROSITE" id="PS50018">
    <property type="entry name" value="RAS_GTPASE_ACTIV_2"/>
    <property type="match status" value="1"/>
</dbReference>
<feature type="domain" description="Ras-GAP" evidence="3">
    <location>
        <begin position="162"/>
        <end position="259"/>
    </location>
</feature>
<protein>
    <submittedName>
        <fullName evidence="4">Ras GTPase-activating protein</fullName>
    </submittedName>
</protein>
<organism evidence="4 5">
    <name type="scientific">Rhodotorula toruloides (strain NP11)</name>
    <name type="common">Yeast</name>
    <name type="synonym">Rhodosporidium toruloides</name>
    <dbReference type="NCBI Taxonomy" id="1130832"/>
    <lineage>
        <taxon>Eukaryota</taxon>
        <taxon>Fungi</taxon>
        <taxon>Dikarya</taxon>
        <taxon>Basidiomycota</taxon>
        <taxon>Pucciniomycotina</taxon>
        <taxon>Microbotryomycetes</taxon>
        <taxon>Sporidiobolales</taxon>
        <taxon>Sporidiobolaceae</taxon>
        <taxon>Rhodotorula</taxon>
    </lineage>
</organism>
<sequence>MSTHLSAPSSSGLVATTNNRSTNRYSVLQSLIADQDTDIEDELARAQKRLRDLKARISAQSKKNFVLERDVRYLDSRIALLIQNRMALDKREEVKEHFQDIDKGDEIEMDERRQQQYSNLFILLQSEPRHIASLCRLVSLSEIDTLLQTVMFTLYGNQYESREEHLLLTVFQSVLAAQFETATKFGSLLRANTPVSRMMTTYTRRGPGQSYLKSVLAERINSLIEHKDLNLEINPLKLTRAGAGTDKALASLEVVVDELDSLAGLAPPTPKPTTPTRPATNTRVSKAPISDKLSPKSTCSDAKAPPSDPPLTARTLETVLQTALLPVYACLDTLEASRAAAVLLPTPPSSPPQPAADNDEVANASHLVHLYAKPDLTVLKVRQALRIPVTIPIRQMRKGDVLIHLPNAIAASCLRLACLDAGFAPATPIALFAAVVHGLPMTEEAKDRLIETVEERVKEVGVVRSVRRLPSRRGGALCGSAVVVLWNNEAVSSLLNDEGRLCIDTVTSVRCERARGKKEMTHEKGAGQPAGRTVDGAQGAQSETKSTLKGAAGAQELKKRGEGEEEEAKDEPARAKLAKSGGGMLATSPSPDGNGRKSPVTTTTTVSTPANPFEPVLPPELASFSIE</sequence>
<dbReference type="GO" id="GO:0046580">
    <property type="term" value="P:negative regulation of Ras protein signal transduction"/>
    <property type="evidence" value="ECO:0007669"/>
    <property type="project" value="TreeGrafter"/>
</dbReference>
<feature type="compositionally biased region" description="Low complexity" evidence="2">
    <location>
        <begin position="598"/>
        <end position="609"/>
    </location>
</feature>
<dbReference type="AlphaFoldDB" id="M7WK94"/>
<feature type="compositionally biased region" description="Basic and acidic residues" evidence="2">
    <location>
        <begin position="513"/>
        <end position="525"/>
    </location>
</feature>
<accession>M7WK94</accession>
<dbReference type="EMBL" id="KB722685">
    <property type="protein sequence ID" value="EMS18230.1"/>
    <property type="molecule type" value="Genomic_DNA"/>
</dbReference>
<dbReference type="GeneID" id="27370615"/>
<feature type="region of interest" description="Disordered" evidence="2">
    <location>
        <begin position="513"/>
        <end position="627"/>
    </location>
</feature>
<dbReference type="HOGENOM" id="CLU_436247_0_0_1"/>
<dbReference type="GO" id="GO:0005938">
    <property type="term" value="C:cell cortex"/>
    <property type="evidence" value="ECO:0007669"/>
    <property type="project" value="TreeGrafter"/>
</dbReference>
<dbReference type="SUPFAM" id="SSF48350">
    <property type="entry name" value="GTPase activation domain, GAP"/>
    <property type="match status" value="1"/>
</dbReference>
<dbReference type="RefSeq" id="XP_016269349.1">
    <property type="nucleotide sequence ID" value="XM_016420263.1"/>
</dbReference>
<dbReference type="GO" id="GO:0005096">
    <property type="term" value="F:GTPase activator activity"/>
    <property type="evidence" value="ECO:0007669"/>
    <property type="project" value="TreeGrafter"/>
</dbReference>
<keyword evidence="1" id="KW-0175">Coiled coil</keyword>
<evidence type="ECO:0000256" key="2">
    <source>
        <dbReference type="SAM" id="MobiDB-lite"/>
    </source>
</evidence>
<dbReference type="Gene3D" id="1.10.506.10">
    <property type="entry name" value="GTPase Activation - p120gap, domain 1"/>
    <property type="match status" value="1"/>
</dbReference>
<dbReference type="PANTHER" id="PTHR14149">
    <property type="entry name" value="RAS GTPASE-ACTIVATING PROTEIN WITH IQ MOTIF"/>
    <property type="match status" value="1"/>
</dbReference>
<dbReference type="InterPro" id="IPR001936">
    <property type="entry name" value="RasGAP_dom"/>
</dbReference>
<dbReference type="Pfam" id="PF00616">
    <property type="entry name" value="RasGAP"/>
    <property type="match status" value="1"/>
</dbReference>
<dbReference type="PANTHER" id="PTHR14149:SF17">
    <property type="entry name" value="GTPASE-ACTIVATING PROTEIN"/>
    <property type="match status" value="1"/>
</dbReference>
<evidence type="ECO:0000259" key="3">
    <source>
        <dbReference type="PROSITE" id="PS50018"/>
    </source>
</evidence>
<reference evidence="4 5" key="1">
    <citation type="journal article" date="2012" name="Nat. Commun.">
        <title>A multi-omic map of the lipid-producing yeast Rhodosporidium toruloides.</title>
        <authorList>
            <person name="Zhu Z."/>
            <person name="Zhang S."/>
            <person name="Liu H."/>
            <person name="Shen H."/>
            <person name="Lin X."/>
            <person name="Yang F."/>
            <person name="Zhou Y.J."/>
            <person name="Jin G."/>
            <person name="Ye M."/>
            <person name="Zou H."/>
            <person name="Zou H."/>
            <person name="Zhao Z.K."/>
        </authorList>
    </citation>
    <scope>NUCLEOTIDE SEQUENCE [LARGE SCALE GENOMIC DNA]</scope>
    <source>
        <strain evidence="4 5">NP11</strain>
    </source>
</reference>
<evidence type="ECO:0000256" key="1">
    <source>
        <dbReference type="SAM" id="Coils"/>
    </source>
</evidence>
<evidence type="ECO:0000313" key="5">
    <source>
        <dbReference type="Proteomes" id="UP000016926"/>
    </source>
</evidence>
<feature type="coiled-coil region" evidence="1">
    <location>
        <begin position="36"/>
        <end position="63"/>
    </location>
</feature>
<name>M7WK94_RHOT1</name>
<keyword evidence="5" id="KW-1185">Reference proteome</keyword>
<evidence type="ECO:0000313" key="4">
    <source>
        <dbReference type="EMBL" id="EMS18230.1"/>
    </source>
</evidence>
<dbReference type="Proteomes" id="UP000016926">
    <property type="component" value="Unassembled WGS sequence"/>
</dbReference>
<gene>
    <name evidence="4" type="ORF">RHTO_06602</name>
</gene>
<feature type="region of interest" description="Disordered" evidence="2">
    <location>
        <begin position="263"/>
        <end position="310"/>
    </location>
</feature>